<evidence type="ECO:0000256" key="4">
    <source>
        <dbReference type="ARBA" id="ARBA00022729"/>
    </source>
</evidence>
<accession>A0ABS5ESD3</accession>
<protein>
    <submittedName>
        <fullName evidence="7">ABC transporter substrate-binding protein</fullName>
    </submittedName>
</protein>
<evidence type="ECO:0000313" key="8">
    <source>
        <dbReference type="Proteomes" id="UP001196870"/>
    </source>
</evidence>
<dbReference type="Gene3D" id="3.10.105.10">
    <property type="entry name" value="Dipeptide-binding Protein, Domain 3"/>
    <property type="match status" value="1"/>
</dbReference>
<feature type="signal peptide" evidence="5">
    <location>
        <begin position="1"/>
        <end position="26"/>
    </location>
</feature>
<keyword evidence="4 5" id="KW-0732">Signal</keyword>
<dbReference type="RefSeq" id="WP_211850805.1">
    <property type="nucleotide sequence ID" value="NZ_JAAGBB010000002.1"/>
</dbReference>
<gene>
    <name evidence="7" type="ORF">GXW71_02495</name>
</gene>
<evidence type="ECO:0000256" key="1">
    <source>
        <dbReference type="ARBA" id="ARBA00004418"/>
    </source>
</evidence>
<dbReference type="PANTHER" id="PTHR30290">
    <property type="entry name" value="PERIPLASMIC BINDING COMPONENT OF ABC TRANSPORTER"/>
    <property type="match status" value="1"/>
</dbReference>
<dbReference type="InterPro" id="IPR000914">
    <property type="entry name" value="SBP_5_dom"/>
</dbReference>
<dbReference type="Proteomes" id="UP001196870">
    <property type="component" value="Unassembled WGS sequence"/>
</dbReference>
<dbReference type="InterPro" id="IPR030678">
    <property type="entry name" value="Peptide/Ni-bd"/>
</dbReference>
<dbReference type="PIRSF" id="PIRSF002741">
    <property type="entry name" value="MppA"/>
    <property type="match status" value="1"/>
</dbReference>
<proteinExistence type="inferred from homology"/>
<evidence type="ECO:0000256" key="3">
    <source>
        <dbReference type="ARBA" id="ARBA00022448"/>
    </source>
</evidence>
<name>A0ABS5ESD3_9PROT</name>
<comment type="subcellular location">
    <subcellularLocation>
        <location evidence="1">Periplasm</location>
    </subcellularLocation>
</comment>
<dbReference type="Pfam" id="PF00496">
    <property type="entry name" value="SBP_bac_5"/>
    <property type="match status" value="1"/>
</dbReference>
<dbReference type="Gene3D" id="3.90.76.10">
    <property type="entry name" value="Dipeptide-binding Protein, Domain 1"/>
    <property type="match status" value="1"/>
</dbReference>
<reference evidence="8" key="1">
    <citation type="journal article" date="2021" name="Syst. Appl. Microbiol.">
        <title>Roseomonas hellenica sp. nov., isolated from roots of wild-growing Alkanna tinctoria.</title>
        <authorList>
            <person name="Rat A."/>
            <person name="Naranjo H.D."/>
            <person name="Lebbe L."/>
            <person name="Cnockaert M."/>
            <person name="Krigas N."/>
            <person name="Grigoriadou K."/>
            <person name="Maloupa E."/>
            <person name="Willems A."/>
        </authorList>
    </citation>
    <scope>NUCLEOTIDE SEQUENCE [LARGE SCALE GENOMIC DNA]</scope>
    <source>
        <strain evidence="8">LMG 31523</strain>
    </source>
</reference>
<evidence type="ECO:0000313" key="7">
    <source>
        <dbReference type="EMBL" id="MBR0663216.1"/>
    </source>
</evidence>
<evidence type="ECO:0000259" key="6">
    <source>
        <dbReference type="Pfam" id="PF00496"/>
    </source>
</evidence>
<sequence length="505" mass="55946">MPLMRRDILALPAIVAAASLSRPASAQAGGGVLRIVVGSNLRMLDVHKTTTGEEYIYDVLVFNGLTRMREDMQIEPDLAESWSYSEDLKTWTFRLRRGVKFHGGREMEAADVIANFRRIMDPETASAARSNYDMIAGMDAPDAYTVVFNLSYPYGGFADILSDRQAKIVPREAFGTQATQPVGTGPFMFRSYTPGDRMLLARNPDYFEPGKPRLDGIEIRIMPEMAVRVAALQAGDVDVVWDLGPENVRALRDNRAVRVESIATSTWDGAILNNQTGPFSDIRVRQALHLAVPKADIVELVLFGEGAPTLSPIPPTHPFFAGDVPIPARADVAGARRLLAQAGHARGIRVPIVVPVGRPLRERLGVALQQLGRPAGFEFEVQRVPYARYSAEVSGKAPIYIDGFFARPTVDTALYPFLHSRGSWNTRLWHYNEPRVDAALEAARLTGDVAQQRTHYQAMQRVLAENPASFFAYTMNFACGYRTTVRDIATHPMRWFDLRNAAVAS</sequence>
<dbReference type="SUPFAM" id="SSF53850">
    <property type="entry name" value="Periplasmic binding protein-like II"/>
    <property type="match status" value="1"/>
</dbReference>
<dbReference type="PROSITE" id="PS01040">
    <property type="entry name" value="SBP_BACTERIAL_5"/>
    <property type="match status" value="1"/>
</dbReference>
<organism evidence="7 8">
    <name type="scientific">Plastoroseomonas hellenica</name>
    <dbReference type="NCBI Taxonomy" id="2687306"/>
    <lineage>
        <taxon>Bacteria</taxon>
        <taxon>Pseudomonadati</taxon>
        <taxon>Pseudomonadota</taxon>
        <taxon>Alphaproteobacteria</taxon>
        <taxon>Acetobacterales</taxon>
        <taxon>Acetobacteraceae</taxon>
        <taxon>Plastoroseomonas</taxon>
    </lineage>
</organism>
<dbReference type="InterPro" id="IPR023765">
    <property type="entry name" value="SBP_5_CS"/>
</dbReference>
<evidence type="ECO:0000256" key="2">
    <source>
        <dbReference type="ARBA" id="ARBA00005695"/>
    </source>
</evidence>
<comment type="similarity">
    <text evidence="2">Belongs to the bacterial solute-binding protein 5 family.</text>
</comment>
<dbReference type="InterPro" id="IPR039424">
    <property type="entry name" value="SBP_5"/>
</dbReference>
<dbReference type="PANTHER" id="PTHR30290:SF9">
    <property type="entry name" value="OLIGOPEPTIDE-BINDING PROTEIN APPA"/>
    <property type="match status" value="1"/>
</dbReference>
<evidence type="ECO:0000256" key="5">
    <source>
        <dbReference type="SAM" id="SignalP"/>
    </source>
</evidence>
<dbReference type="EMBL" id="JAAGBB010000002">
    <property type="protein sequence ID" value="MBR0663216.1"/>
    <property type="molecule type" value="Genomic_DNA"/>
</dbReference>
<keyword evidence="3" id="KW-0813">Transport</keyword>
<comment type="caution">
    <text evidence="7">The sequence shown here is derived from an EMBL/GenBank/DDBJ whole genome shotgun (WGS) entry which is preliminary data.</text>
</comment>
<feature type="domain" description="Solute-binding protein family 5" evidence="6">
    <location>
        <begin position="73"/>
        <end position="423"/>
    </location>
</feature>
<feature type="chain" id="PRO_5046032109" evidence="5">
    <location>
        <begin position="27"/>
        <end position="505"/>
    </location>
</feature>
<keyword evidence="8" id="KW-1185">Reference proteome</keyword>
<dbReference type="CDD" id="cd08503">
    <property type="entry name" value="PBP2_NikA_DppA_OppA_like_17"/>
    <property type="match status" value="1"/>
</dbReference>
<dbReference type="Gene3D" id="3.40.190.10">
    <property type="entry name" value="Periplasmic binding protein-like II"/>
    <property type="match status" value="1"/>
</dbReference>